<keyword evidence="3" id="KW-1185">Reference proteome</keyword>
<dbReference type="Proteomes" id="UP000289758">
    <property type="component" value="Unassembled WGS sequence"/>
</dbReference>
<evidence type="ECO:0000256" key="1">
    <source>
        <dbReference type="SAM" id="SignalP"/>
    </source>
</evidence>
<dbReference type="RefSeq" id="WP_129086443.1">
    <property type="nucleotide sequence ID" value="NZ_CP053836.1"/>
</dbReference>
<keyword evidence="1" id="KW-0732">Signal</keyword>
<organism evidence="2 3">
    <name type="scientific">Halarcobacter ebronensis</name>
    <dbReference type="NCBI Taxonomy" id="1462615"/>
    <lineage>
        <taxon>Bacteria</taxon>
        <taxon>Pseudomonadati</taxon>
        <taxon>Campylobacterota</taxon>
        <taxon>Epsilonproteobacteria</taxon>
        <taxon>Campylobacterales</taxon>
        <taxon>Arcobacteraceae</taxon>
        <taxon>Halarcobacter</taxon>
    </lineage>
</organism>
<feature type="chain" id="PRO_5020683539" evidence="1">
    <location>
        <begin position="23"/>
        <end position="125"/>
    </location>
</feature>
<dbReference type="AlphaFoldDB" id="A0A4Q1ATQ4"/>
<evidence type="ECO:0000313" key="3">
    <source>
        <dbReference type="Proteomes" id="UP000289758"/>
    </source>
</evidence>
<comment type="caution">
    <text evidence="2">The sequence shown here is derived from an EMBL/GenBank/DDBJ whole genome shotgun (WGS) entry which is preliminary data.</text>
</comment>
<name>A0A4Q1ATQ4_9BACT</name>
<feature type="signal peptide" evidence="1">
    <location>
        <begin position="1"/>
        <end position="22"/>
    </location>
</feature>
<sequence length="125" mass="14054">MNKISVFKIVVFFVVSVLSLNADVAYQQNWNRQPLLESDIKTKAALEEFLKESNCNKVADYSKDKNLSAVVIRGLTVNDSLTSPHYEIKLYNCPTSNLTYEGNMLGCGKNNWAGTYYILEDGTCN</sequence>
<protein>
    <submittedName>
        <fullName evidence="2">Uncharacterized protein</fullName>
    </submittedName>
</protein>
<reference evidence="2 3" key="1">
    <citation type="submission" date="2017-10" db="EMBL/GenBank/DDBJ databases">
        <title>Genomics of the genus Arcobacter.</title>
        <authorList>
            <person name="Perez-Cataluna A."/>
            <person name="Figueras M.J."/>
        </authorList>
    </citation>
    <scope>NUCLEOTIDE SEQUENCE [LARGE SCALE GENOMIC DNA]</scope>
    <source>
        <strain evidence="2 3">CECT 8441</strain>
    </source>
</reference>
<evidence type="ECO:0000313" key="2">
    <source>
        <dbReference type="EMBL" id="RXK07560.1"/>
    </source>
</evidence>
<proteinExistence type="predicted"/>
<accession>A0A4Q1ATQ4</accession>
<dbReference type="EMBL" id="PDKK01000002">
    <property type="protein sequence ID" value="RXK07560.1"/>
    <property type="molecule type" value="Genomic_DNA"/>
</dbReference>
<gene>
    <name evidence="2" type="ORF">CRV07_03615</name>
</gene>